<evidence type="ECO:0000313" key="8">
    <source>
        <dbReference type="EMBL" id="KAB8029955.1"/>
    </source>
</evidence>
<keyword evidence="5" id="KW-0521">NADP</keyword>
<dbReference type="PANTHER" id="PTHR45846:SF1">
    <property type="entry name" value="TRNA-DIHYDROURIDINE(47) SYNTHASE [NAD(P)(+)]-LIKE"/>
    <property type="match status" value="1"/>
</dbReference>
<dbReference type="InterPro" id="IPR013785">
    <property type="entry name" value="Aldolase_TIM"/>
</dbReference>
<keyword evidence="2" id="KW-0285">Flavoprotein</keyword>
<evidence type="ECO:0000256" key="4">
    <source>
        <dbReference type="ARBA" id="ARBA00022694"/>
    </source>
</evidence>
<evidence type="ECO:0000256" key="2">
    <source>
        <dbReference type="ARBA" id="ARBA00022630"/>
    </source>
</evidence>
<feature type="domain" description="DUS-like FMN-binding" evidence="7">
    <location>
        <begin position="19"/>
        <end position="253"/>
    </location>
</feature>
<dbReference type="EMBL" id="WFLN01000007">
    <property type="protein sequence ID" value="KAB8029955.1"/>
    <property type="molecule type" value="Genomic_DNA"/>
</dbReference>
<dbReference type="GO" id="GO:0050660">
    <property type="term" value="F:flavin adenine dinucleotide binding"/>
    <property type="evidence" value="ECO:0007669"/>
    <property type="project" value="InterPro"/>
</dbReference>
<organism evidence="8 9">
    <name type="scientific">Fluviispira multicolorata</name>
    <dbReference type="NCBI Taxonomy" id="2654512"/>
    <lineage>
        <taxon>Bacteria</taxon>
        <taxon>Pseudomonadati</taxon>
        <taxon>Bdellovibrionota</taxon>
        <taxon>Oligoflexia</taxon>
        <taxon>Silvanigrellales</taxon>
        <taxon>Silvanigrellaceae</taxon>
        <taxon>Fluviispira</taxon>
    </lineage>
</organism>
<proteinExistence type="predicted"/>
<sequence>MSVLSSTSKNNISNNIIGLAPMEGVTCLASRLWFSQTSYPDFAMTPFLRVTRDYPWKRVASTYAAEIFDLKKCFNYDLIPQLMGTSPEDLERIATPLLSNTSFVDINCGCPSPKVVGSHAGSGLLEKSEVFSNFVNGLESRLGEKKFSIKMRSGFTSDEEFPELLKIVAHAKISQLTLHARTRKDRYTGKARWNLIHAASQECSFPIVGSGDITDFKSFQKLSQQAPNLNKFIIGRGALRNPWIFKELREKTSVTISNQVLITSLATFAILQELVVRDSQKLFNLIERGDFLSSCDTNEERWENLYHKLSNALFGDYIPTAKLNVERASFARVKMIWNSLRSSLPEKFMEPTLLRSACFSDFAHSFMGLCEKKEILLPLEYKEQFDWIYSGAKNHEHENQQRHN</sequence>
<evidence type="ECO:0000256" key="1">
    <source>
        <dbReference type="ARBA" id="ARBA00001917"/>
    </source>
</evidence>
<evidence type="ECO:0000256" key="5">
    <source>
        <dbReference type="ARBA" id="ARBA00022857"/>
    </source>
</evidence>
<accession>A0A833N168</accession>
<keyword evidence="3" id="KW-0288">FMN</keyword>
<dbReference type="PANTHER" id="PTHR45846">
    <property type="entry name" value="TRNA-DIHYDROURIDINE(47) SYNTHASE [NAD(P)(+)]-LIKE"/>
    <property type="match status" value="1"/>
</dbReference>
<dbReference type="GO" id="GO:0017150">
    <property type="term" value="F:tRNA dihydrouridine synthase activity"/>
    <property type="evidence" value="ECO:0007669"/>
    <property type="project" value="InterPro"/>
</dbReference>
<comment type="caution">
    <text evidence="8">The sequence shown here is derived from an EMBL/GenBank/DDBJ whole genome shotgun (WGS) entry which is preliminary data.</text>
</comment>
<reference evidence="8 9" key="1">
    <citation type="submission" date="2019-10" db="EMBL/GenBank/DDBJ databases">
        <title>New genus of Silvanigrellaceae.</title>
        <authorList>
            <person name="Pitt A."/>
            <person name="Hahn M.W."/>
        </authorList>
    </citation>
    <scope>NUCLEOTIDE SEQUENCE [LARGE SCALE GENOMIC DNA]</scope>
    <source>
        <strain evidence="8 9">33A1-SZDP</strain>
    </source>
</reference>
<dbReference type="Proteomes" id="UP000442694">
    <property type="component" value="Unassembled WGS sequence"/>
</dbReference>
<evidence type="ECO:0000313" key="9">
    <source>
        <dbReference type="Proteomes" id="UP000442694"/>
    </source>
</evidence>
<evidence type="ECO:0000259" key="7">
    <source>
        <dbReference type="Pfam" id="PF01207"/>
    </source>
</evidence>
<keyword evidence="4" id="KW-0819">tRNA processing</keyword>
<dbReference type="GO" id="GO:0003723">
    <property type="term" value="F:RNA binding"/>
    <property type="evidence" value="ECO:0007669"/>
    <property type="project" value="TreeGrafter"/>
</dbReference>
<comment type="cofactor">
    <cofactor evidence="1">
        <name>FMN</name>
        <dbReference type="ChEBI" id="CHEBI:58210"/>
    </cofactor>
</comment>
<dbReference type="InterPro" id="IPR018517">
    <property type="entry name" value="tRNA_hU_synthase_CS"/>
</dbReference>
<dbReference type="CDD" id="cd02801">
    <property type="entry name" value="DUS_like_FMN"/>
    <property type="match status" value="1"/>
</dbReference>
<name>A0A833N168_9BACT</name>
<keyword evidence="9" id="KW-1185">Reference proteome</keyword>
<dbReference type="InterPro" id="IPR035587">
    <property type="entry name" value="DUS-like_FMN-bd"/>
</dbReference>
<protein>
    <recommendedName>
        <fullName evidence="7">DUS-like FMN-binding domain-containing protein</fullName>
    </recommendedName>
</protein>
<gene>
    <name evidence="8" type="ORF">GCL57_10490</name>
</gene>
<dbReference type="Pfam" id="PF01207">
    <property type="entry name" value="Dus"/>
    <property type="match status" value="1"/>
</dbReference>
<dbReference type="PROSITE" id="PS01136">
    <property type="entry name" value="UPF0034"/>
    <property type="match status" value="1"/>
</dbReference>
<keyword evidence="6" id="KW-0560">Oxidoreductase</keyword>
<dbReference type="SUPFAM" id="SSF51395">
    <property type="entry name" value="FMN-linked oxidoreductases"/>
    <property type="match status" value="1"/>
</dbReference>
<evidence type="ECO:0000256" key="6">
    <source>
        <dbReference type="ARBA" id="ARBA00023002"/>
    </source>
</evidence>
<evidence type="ECO:0000256" key="3">
    <source>
        <dbReference type="ARBA" id="ARBA00022643"/>
    </source>
</evidence>
<dbReference type="Gene3D" id="3.20.20.70">
    <property type="entry name" value="Aldolase class I"/>
    <property type="match status" value="1"/>
</dbReference>
<dbReference type="AlphaFoldDB" id="A0A833N168"/>